<organism evidence="1 2">
    <name type="scientific">Acetobacterium wieringae</name>
    <dbReference type="NCBI Taxonomy" id="52694"/>
    <lineage>
        <taxon>Bacteria</taxon>
        <taxon>Bacillati</taxon>
        <taxon>Bacillota</taxon>
        <taxon>Clostridia</taxon>
        <taxon>Eubacteriales</taxon>
        <taxon>Eubacteriaceae</taxon>
        <taxon>Acetobacterium</taxon>
    </lineage>
</organism>
<dbReference type="RefSeq" id="WP_070372845.1">
    <property type="nucleotide sequence ID" value="NZ_LKEU01000051.1"/>
</dbReference>
<gene>
    <name evidence="1" type="ORF">ACWI_36170</name>
</gene>
<dbReference type="Proteomes" id="UP000176244">
    <property type="component" value="Unassembled WGS sequence"/>
</dbReference>
<evidence type="ECO:0000313" key="2">
    <source>
        <dbReference type="Proteomes" id="UP000176244"/>
    </source>
</evidence>
<dbReference type="EMBL" id="LKEU01000051">
    <property type="protein sequence ID" value="OFV68926.1"/>
    <property type="molecule type" value="Genomic_DNA"/>
</dbReference>
<protein>
    <submittedName>
        <fullName evidence="1">Uncharacterized protein</fullName>
    </submittedName>
</protein>
<name>A0A1F2PE54_9FIRM</name>
<evidence type="ECO:0000313" key="1">
    <source>
        <dbReference type="EMBL" id="OFV68926.1"/>
    </source>
</evidence>
<comment type="caution">
    <text evidence="1">The sequence shown here is derived from an EMBL/GenBank/DDBJ whole genome shotgun (WGS) entry which is preliminary data.</text>
</comment>
<proteinExistence type="predicted"/>
<dbReference type="STRING" id="52694.ACWI_36170"/>
<dbReference type="OrthoDB" id="2896613at2"/>
<accession>A0A1F2PE54</accession>
<dbReference type="AlphaFoldDB" id="A0A1F2PE54"/>
<reference evidence="1 2" key="1">
    <citation type="submission" date="2015-09" db="EMBL/GenBank/DDBJ databases">
        <title>Genome sequence of Acetobacterium wieringae DSM 1911.</title>
        <authorList>
            <person name="Poehlein A."/>
            <person name="Bengelsdorf F.R."/>
            <person name="Schiel-Bengelsdorf B."/>
            <person name="Duerre P."/>
            <person name="Daniel R."/>
        </authorList>
    </citation>
    <scope>NUCLEOTIDE SEQUENCE [LARGE SCALE GENOMIC DNA]</scope>
    <source>
        <strain evidence="1 2">DSM 1911</strain>
    </source>
</reference>
<sequence>MNVEDIKFLIELQGKLNSQENDGNANPVFWGVMEEQKVPALPGCEDGVELAIDSERVYSEDELDELKQWMSDVGYFNECELDSIYDLEDAKGVLIEKDIDCEIYTYRIEGVLTKNTGAFLTKEACREYIDQFGYNHSKPYTYAMTAYRNFELEKLLKIIKTADFEILLEANI</sequence>